<evidence type="ECO:0000259" key="3">
    <source>
        <dbReference type="Pfam" id="PF00296"/>
    </source>
</evidence>
<evidence type="ECO:0000256" key="1">
    <source>
        <dbReference type="ARBA" id="ARBA00023002"/>
    </source>
</evidence>
<evidence type="ECO:0000256" key="2">
    <source>
        <dbReference type="ARBA" id="ARBA00023033"/>
    </source>
</evidence>
<evidence type="ECO:0000313" key="5">
    <source>
        <dbReference type="EMBL" id="ARU99677.1"/>
    </source>
</evidence>
<proteinExistence type="predicted"/>
<keyword evidence="6" id="KW-1185">Reference proteome</keyword>
<dbReference type="KEGG" id="tci:A7K98_19050"/>
<keyword evidence="2" id="KW-0503">Monooxygenase</keyword>
<evidence type="ECO:0000313" key="7">
    <source>
        <dbReference type="Proteomes" id="UP000195814"/>
    </source>
</evidence>
<sequence length="344" mass="37857">MEFGVYTFGDLAGTQRGSAAAHQRLQEIVAAARLADQAGLQVFGIGEHHRLDYAVSAPMVLLSHLAAVTRNIRLTTAVTVLSSADPVREYEAYSTVDQLSNGRTELLVGRGAFIESFPLFGYSLDDYEALYEEKLALLLKIVAEGEKPLDWQGNFRSPLQQAEIIPRHLNPQPVWIAAGGTPASALRAAKYGLGLNLAIIGNKPAAHLPFVESYYRAGEQHGFSRQQLPLAVSGHFHVAETSQQALQGFFPYYSHYIGNNLPAGRRGWTPDYNDYLQLTSEQGPVYVGSVQQIVDKILRVHELFGHRRFMAQLDIGGQPYEKVARSIELLADKVMPAVNKALGE</sequence>
<dbReference type="Proteomes" id="UP000195814">
    <property type="component" value="Chromosome"/>
</dbReference>
<dbReference type="GO" id="GO:0016705">
    <property type="term" value="F:oxidoreductase activity, acting on paired donors, with incorporation or reduction of molecular oxygen"/>
    <property type="evidence" value="ECO:0007669"/>
    <property type="project" value="InterPro"/>
</dbReference>
<dbReference type="SUPFAM" id="SSF51679">
    <property type="entry name" value="Bacterial luciferase-like"/>
    <property type="match status" value="1"/>
</dbReference>
<keyword evidence="1" id="KW-0560">Oxidoreductase</keyword>
<dbReference type="PANTHER" id="PTHR30137:SF8">
    <property type="entry name" value="BLR5498 PROTEIN"/>
    <property type="match status" value="1"/>
</dbReference>
<dbReference type="InterPro" id="IPR050766">
    <property type="entry name" value="Bact_Lucif_Oxidored"/>
</dbReference>
<gene>
    <name evidence="4" type="ORF">A7K98_19050</name>
    <name evidence="5" type="ORF">A7K99_19035</name>
</gene>
<accession>A0A1Y0LNR9</accession>
<reference evidence="6 7" key="1">
    <citation type="submission" date="2016-05" db="EMBL/GenBank/DDBJ databases">
        <title>Complete genome sequence of two 2,5-diketo-D-glunonic acid producing strain Tatumella citrea.</title>
        <authorList>
            <person name="Duan C."/>
            <person name="Yang J."/>
            <person name="Yang S."/>
        </authorList>
    </citation>
    <scope>NUCLEOTIDE SEQUENCE [LARGE SCALE GENOMIC DNA]</scope>
    <source>
        <strain evidence="5 6">ATCC 39140</strain>
        <strain evidence="4 7">DSM 13699</strain>
    </source>
</reference>
<dbReference type="EMBL" id="CP015581">
    <property type="protein sequence ID" value="ARU99677.1"/>
    <property type="molecule type" value="Genomic_DNA"/>
</dbReference>
<evidence type="ECO:0000313" key="6">
    <source>
        <dbReference type="Proteomes" id="UP000195729"/>
    </source>
</evidence>
<dbReference type="Pfam" id="PF00296">
    <property type="entry name" value="Bac_luciferase"/>
    <property type="match status" value="1"/>
</dbReference>
<name>A0A1Y0LNR9_TATCI</name>
<dbReference type="PANTHER" id="PTHR30137">
    <property type="entry name" value="LUCIFERASE-LIKE MONOOXYGENASE"/>
    <property type="match status" value="1"/>
</dbReference>
<dbReference type="OrthoDB" id="7903015at2"/>
<dbReference type="InterPro" id="IPR036661">
    <property type="entry name" value="Luciferase-like_sf"/>
</dbReference>
<dbReference type="GO" id="GO:0004497">
    <property type="term" value="F:monooxygenase activity"/>
    <property type="evidence" value="ECO:0007669"/>
    <property type="project" value="UniProtKB-KW"/>
</dbReference>
<feature type="domain" description="Luciferase-like" evidence="3">
    <location>
        <begin position="1"/>
        <end position="306"/>
    </location>
</feature>
<dbReference type="InterPro" id="IPR011251">
    <property type="entry name" value="Luciferase-like_dom"/>
</dbReference>
<dbReference type="EMBL" id="CP015579">
    <property type="protein sequence ID" value="ARU95635.1"/>
    <property type="molecule type" value="Genomic_DNA"/>
</dbReference>
<organism evidence="4 7">
    <name type="scientific">Tatumella citrea</name>
    <name type="common">Pantoea citrea</name>
    <dbReference type="NCBI Taxonomy" id="53336"/>
    <lineage>
        <taxon>Bacteria</taxon>
        <taxon>Pseudomonadati</taxon>
        <taxon>Pseudomonadota</taxon>
        <taxon>Gammaproteobacteria</taxon>
        <taxon>Enterobacterales</taxon>
        <taxon>Erwiniaceae</taxon>
        <taxon>Tatumella</taxon>
    </lineage>
</organism>
<dbReference type="GO" id="GO:0005829">
    <property type="term" value="C:cytosol"/>
    <property type="evidence" value="ECO:0007669"/>
    <property type="project" value="TreeGrafter"/>
</dbReference>
<dbReference type="Gene3D" id="3.20.20.30">
    <property type="entry name" value="Luciferase-like domain"/>
    <property type="match status" value="1"/>
</dbReference>
<evidence type="ECO:0000313" key="4">
    <source>
        <dbReference type="EMBL" id="ARU95635.1"/>
    </source>
</evidence>
<dbReference type="Proteomes" id="UP000195729">
    <property type="component" value="Chromosome"/>
</dbReference>
<protein>
    <submittedName>
        <fullName evidence="4">Luciferase</fullName>
    </submittedName>
</protein>
<dbReference type="AlphaFoldDB" id="A0A1Y0LNR9"/>